<proteinExistence type="predicted"/>
<gene>
    <name evidence="2" type="ORF">LNKW23_47630</name>
</gene>
<dbReference type="InterPro" id="IPR037883">
    <property type="entry name" value="Knr4/Smi1-like_sf"/>
</dbReference>
<dbReference type="InterPro" id="IPR018958">
    <property type="entry name" value="Knr4/Smi1-like_dom"/>
</dbReference>
<sequence>MIEIEWMSYLSGRPAPTEDDLAQLERHTGLELPEDYRRVVRQHAGQAPRHGRVSFGEGAQGGSTFVALFFVSTEREFLFDPDNVFGALRSFRDWADGQPWAERMLPIGSNSAAGVFCLDYREVGPPKMTFADKYEDPDYDKALLPVADSFGDLLAKLS</sequence>
<protein>
    <recommendedName>
        <fullName evidence="1">Knr4/Smi1-like domain-containing protein</fullName>
    </recommendedName>
</protein>
<accession>A0ABQ6LTW8</accession>
<keyword evidence="3" id="KW-1185">Reference proteome</keyword>
<dbReference type="SMART" id="SM00860">
    <property type="entry name" value="SMI1_KNR4"/>
    <property type="match status" value="1"/>
</dbReference>
<feature type="domain" description="Knr4/Smi1-like" evidence="1">
    <location>
        <begin position="15"/>
        <end position="156"/>
    </location>
</feature>
<evidence type="ECO:0000313" key="3">
    <source>
        <dbReference type="Proteomes" id="UP001239909"/>
    </source>
</evidence>
<dbReference type="RefSeq" id="WP_285674927.1">
    <property type="nucleotide sequence ID" value="NZ_BSYI01000074.1"/>
</dbReference>
<evidence type="ECO:0000313" key="2">
    <source>
        <dbReference type="EMBL" id="GMG85540.1"/>
    </source>
</evidence>
<dbReference type="EMBL" id="BSYI01000074">
    <property type="protein sequence ID" value="GMG85540.1"/>
    <property type="molecule type" value="Genomic_DNA"/>
</dbReference>
<organism evidence="2 3">
    <name type="scientific">Paralimibaculum aggregatum</name>
    <dbReference type="NCBI Taxonomy" id="3036245"/>
    <lineage>
        <taxon>Bacteria</taxon>
        <taxon>Pseudomonadati</taxon>
        <taxon>Pseudomonadota</taxon>
        <taxon>Alphaproteobacteria</taxon>
        <taxon>Rhodobacterales</taxon>
        <taxon>Paracoccaceae</taxon>
        <taxon>Paralimibaculum</taxon>
    </lineage>
</organism>
<dbReference type="Proteomes" id="UP001239909">
    <property type="component" value="Unassembled WGS sequence"/>
</dbReference>
<dbReference type="SUPFAM" id="SSF160631">
    <property type="entry name" value="SMI1/KNR4-like"/>
    <property type="match status" value="1"/>
</dbReference>
<evidence type="ECO:0000259" key="1">
    <source>
        <dbReference type="SMART" id="SM00860"/>
    </source>
</evidence>
<dbReference type="Gene3D" id="3.40.1580.10">
    <property type="entry name" value="SMI1/KNR4-like"/>
    <property type="match status" value="1"/>
</dbReference>
<comment type="caution">
    <text evidence="2">The sequence shown here is derived from an EMBL/GenBank/DDBJ whole genome shotgun (WGS) entry which is preliminary data.</text>
</comment>
<name>A0ABQ6LTW8_9RHOB</name>
<reference evidence="2 3" key="1">
    <citation type="submission" date="2023-04" db="EMBL/GenBank/DDBJ databases">
        <title>Marinoamorphus aggregata gen. nov., sp. Nov., isolate from tissue of brittle star Ophioplocus japonicus.</title>
        <authorList>
            <person name="Kawano K."/>
            <person name="Sawayama S."/>
            <person name="Nakagawa S."/>
        </authorList>
    </citation>
    <scope>NUCLEOTIDE SEQUENCE [LARGE SCALE GENOMIC DNA]</scope>
    <source>
        <strain evidence="2 3">NKW23</strain>
    </source>
</reference>
<dbReference type="Pfam" id="PF09346">
    <property type="entry name" value="SMI1_KNR4"/>
    <property type="match status" value="1"/>
</dbReference>